<evidence type="ECO:0000256" key="1">
    <source>
        <dbReference type="SAM" id="Phobius"/>
    </source>
</evidence>
<keyword evidence="1" id="KW-1133">Transmembrane helix</keyword>
<comment type="caution">
    <text evidence="2">The sequence shown here is derived from an EMBL/GenBank/DDBJ whole genome shotgun (WGS) entry which is preliminary data.</text>
</comment>
<dbReference type="EMBL" id="BAAAFA010000006">
    <property type="protein sequence ID" value="GAA0817487.1"/>
    <property type="molecule type" value="Genomic_DNA"/>
</dbReference>
<evidence type="ECO:0000313" key="2">
    <source>
        <dbReference type="EMBL" id="GAA0817487.1"/>
    </source>
</evidence>
<keyword evidence="1" id="KW-0812">Transmembrane</keyword>
<feature type="transmembrane region" description="Helical" evidence="1">
    <location>
        <begin position="218"/>
        <end position="237"/>
    </location>
</feature>
<feature type="transmembrane region" description="Helical" evidence="1">
    <location>
        <begin position="169"/>
        <end position="192"/>
    </location>
</feature>
<dbReference type="PANTHER" id="PTHR34219">
    <property type="entry name" value="IRON-REGULATED INNER MEMBRANE PROTEIN-RELATED"/>
    <property type="match status" value="1"/>
</dbReference>
<dbReference type="Pfam" id="PF03929">
    <property type="entry name" value="PepSY_TM"/>
    <property type="match status" value="1"/>
</dbReference>
<feature type="transmembrane region" description="Helical" evidence="1">
    <location>
        <begin position="356"/>
        <end position="381"/>
    </location>
</feature>
<protein>
    <submittedName>
        <fullName evidence="2">PepSY-associated TM helix domain-containing protein</fullName>
    </submittedName>
</protein>
<organism evidence="2 3">
    <name type="scientific">Colwellia asteriadis</name>
    <dbReference type="NCBI Taxonomy" id="517723"/>
    <lineage>
        <taxon>Bacteria</taxon>
        <taxon>Pseudomonadati</taxon>
        <taxon>Pseudomonadota</taxon>
        <taxon>Gammaproteobacteria</taxon>
        <taxon>Alteromonadales</taxon>
        <taxon>Colwelliaceae</taxon>
        <taxon>Colwellia</taxon>
    </lineage>
</organism>
<dbReference type="Proteomes" id="UP001500021">
    <property type="component" value="Unassembled WGS sequence"/>
</dbReference>
<sequence>MFNILAFLLNVKKYGPEIMRKKLHKLHAYFALASLIPLIIIAVTGSLLVFKFELDTLLLPEVASISLPVEQQENTTLTRLNINELVTQINQQFSDYEIGSWELFDDKYQADRVYLLKRYSESWFKIHLNPYSGEVLSTPVPIHHDLTDWLVQLHFTFLLNDLGFISPQLGTIIGLIASIIMTFLGISGLIIYRKFWRRFFKFRWDAKLAAMMSDLHKLVGIWCSPIILILGITGGYFNFIEYWHETFEHGEEAHHIMTDRLYNAELDFQQLLTTSTEKITSFTPQYLLFPFEPKMAWTVFGSIDTNNPFASAYGSTVSFNAMTGKYLSHYDIRTSNTSTQVFDSFRTLHYGNFAGLWSKIIWCVMGLSPLILGASGFYLWYSRIRRKRVSKQS</sequence>
<gene>
    <name evidence="2" type="ORF">GCM10009111_18770</name>
</gene>
<evidence type="ECO:0000313" key="3">
    <source>
        <dbReference type="Proteomes" id="UP001500021"/>
    </source>
</evidence>
<feature type="transmembrane region" description="Helical" evidence="1">
    <location>
        <begin position="28"/>
        <end position="50"/>
    </location>
</feature>
<accession>A0ABP3WH26</accession>
<proteinExistence type="predicted"/>
<dbReference type="PANTHER" id="PTHR34219:SF8">
    <property type="entry name" value="PEPSY DOMAIN-CONTAINING PROTEIN"/>
    <property type="match status" value="1"/>
</dbReference>
<dbReference type="InterPro" id="IPR005625">
    <property type="entry name" value="PepSY-ass_TM"/>
</dbReference>
<name>A0ABP3WH26_9GAMM</name>
<keyword evidence="1" id="KW-0472">Membrane</keyword>
<reference evidence="3" key="1">
    <citation type="journal article" date="2019" name="Int. J. Syst. Evol. Microbiol.">
        <title>The Global Catalogue of Microorganisms (GCM) 10K type strain sequencing project: providing services to taxonomists for standard genome sequencing and annotation.</title>
        <authorList>
            <consortium name="The Broad Institute Genomics Platform"/>
            <consortium name="The Broad Institute Genome Sequencing Center for Infectious Disease"/>
            <person name="Wu L."/>
            <person name="Ma J."/>
        </authorList>
    </citation>
    <scope>NUCLEOTIDE SEQUENCE [LARGE SCALE GENOMIC DNA]</scope>
    <source>
        <strain evidence="3">JCM 15608</strain>
    </source>
</reference>
<keyword evidence="3" id="KW-1185">Reference proteome</keyword>